<evidence type="ECO:0000256" key="1">
    <source>
        <dbReference type="SAM" id="MobiDB-lite"/>
    </source>
</evidence>
<feature type="compositionally biased region" description="Polar residues" evidence="1">
    <location>
        <begin position="37"/>
        <end position="46"/>
    </location>
</feature>
<proteinExistence type="predicted"/>
<keyword evidence="3" id="KW-1185">Reference proteome</keyword>
<feature type="region of interest" description="Disordered" evidence="1">
    <location>
        <begin position="206"/>
        <end position="240"/>
    </location>
</feature>
<dbReference type="AlphaFoldDB" id="A0A444XYN3"/>
<reference evidence="2 3" key="1">
    <citation type="submission" date="2019-01" db="EMBL/GenBank/DDBJ databases">
        <title>Sequencing of cultivated peanut Arachis hypogaea provides insights into genome evolution and oil improvement.</title>
        <authorList>
            <person name="Chen X."/>
        </authorList>
    </citation>
    <scope>NUCLEOTIDE SEQUENCE [LARGE SCALE GENOMIC DNA]</scope>
    <source>
        <strain evidence="3">cv. Fuhuasheng</strain>
        <tissue evidence="2">Leaves</tissue>
    </source>
</reference>
<accession>A0A444XYN3</accession>
<dbReference type="EMBL" id="SDMP01000018">
    <property type="protein sequence ID" value="RYQ94780.1"/>
    <property type="molecule type" value="Genomic_DNA"/>
</dbReference>
<feature type="compositionally biased region" description="Polar residues" evidence="1">
    <location>
        <begin position="126"/>
        <end position="146"/>
    </location>
</feature>
<feature type="compositionally biased region" description="Basic and acidic residues" evidence="1">
    <location>
        <begin position="216"/>
        <end position="226"/>
    </location>
</feature>
<protein>
    <submittedName>
        <fullName evidence="2">Uncharacterized protein</fullName>
    </submittedName>
</protein>
<dbReference type="InterPro" id="IPR028226">
    <property type="entry name" value="LIN37"/>
</dbReference>
<feature type="region of interest" description="Disordered" evidence="1">
    <location>
        <begin position="22"/>
        <end position="67"/>
    </location>
</feature>
<dbReference type="GO" id="GO:0017053">
    <property type="term" value="C:transcription repressor complex"/>
    <property type="evidence" value="ECO:0007669"/>
    <property type="project" value="InterPro"/>
</dbReference>
<evidence type="ECO:0000313" key="3">
    <source>
        <dbReference type="Proteomes" id="UP000289738"/>
    </source>
</evidence>
<name>A0A444XYN3_ARAHY</name>
<dbReference type="Pfam" id="PF15306">
    <property type="entry name" value="LIN37"/>
    <property type="match status" value="1"/>
</dbReference>
<organism evidence="2 3">
    <name type="scientific">Arachis hypogaea</name>
    <name type="common">Peanut</name>
    <dbReference type="NCBI Taxonomy" id="3818"/>
    <lineage>
        <taxon>Eukaryota</taxon>
        <taxon>Viridiplantae</taxon>
        <taxon>Streptophyta</taxon>
        <taxon>Embryophyta</taxon>
        <taxon>Tracheophyta</taxon>
        <taxon>Spermatophyta</taxon>
        <taxon>Magnoliopsida</taxon>
        <taxon>eudicotyledons</taxon>
        <taxon>Gunneridae</taxon>
        <taxon>Pentapetalae</taxon>
        <taxon>rosids</taxon>
        <taxon>fabids</taxon>
        <taxon>Fabales</taxon>
        <taxon>Fabaceae</taxon>
        <taxon>Papilionoideae</taxon>
        <taxon>50 kb inversion clade</taxon>
        <taxon>dalbergioids sensu lato</taxon>
        <taxon>Dalbergieae</taxon>
        <taxon>Pterocarpus clade</taxon>
        <taxon>Arachis</taxon>
    </lineage>
</organism>
<dbReference type="PANTHER" id="PTHR37173">
    <property type="entry name" value="HYDROXYPROLINE-RICH GLYCOPROTEIN FAMILY PROTEIN"/>
    <property type="match status" value="1"/>
</dbReference>
<dbReference type="Proteomes" id="UP000289738">
    <property type="component" value="Chromosome B08"/>
</dbReference>
<gene>
    <name evidence="2" type="ORF">Ahy_B08g089712</name>
</gene>
<evidence type="ECO:0000313" key="2">
    <source>
        <dbReference type="EMBL" id="RYQ94780.1"/>
    </source>
</evidence>
<feature type="compositionally biased region" description="Low complexity" evidence="1">
    <location>
        <begin position="47"/>
        <end position="58"/>
    </location>
</feature>
<dbReference type="PANTHER" id="PTHR37173:SF1">
    <property type="entry name" value="PROLINE-RICH FAMILY PROTEIN"/>
    <property type="match status" value="1"/>
</dbReference>
<comment type="caution">
    <text evidence="2">The sequence shown here is derived from an EMBL/GenBank/DDBJ whole genome shotgun (WGS) entry which is preliminary data.</text>
</comment>
<dbReference type="STRING" id="3818.A0A444XYN3"/>
<sequence length="290" mass="32305">MSLDPNFTAAATTTTTAIATAATATTAAPARPISPQVRPNPQLTKPNNNHDQSQNQNQPFLYPVSSSGRGFIPGITNPFSRGGGADARHMSPSLAYARGVHAHLEYLSQITRHQQLGPTIKALPLSPQQHKATPRSAVTDSNGYKDTSTRERSRDDQYIVVRDRKVRITEDASLYALCRSWLRNGVHEENQPQQNDVMRALPKPLPASAVAGYTSNKKEEKDNDEHEEKEESVEHLSAPDILKRHIKSAKKVRARLREERLHRISRYRSRLQLLIPPQVEHLKNDTAAGN</sequence>
<feature type="region of interest" description="Disordered" evidence="1">
    <location>
        <begin position="124"/>
        <end position="153"/>
    </location>
</feature>